<protein>
    <submittedName>
        <fullName evidence="3">N-acetyltransferase</fullName>
    </submittedName>
</protein>
<sequence>MLGPEDVGHRVVVRRIVGVRDNRPLYSDTLGELLEFGSDGLTVATSEGPLRVPLDRVSAAKRIPERRYGTAALERVASLAWPAPEVDRLGDWQLRAAGGWTGRGNSALPIGDPGMDLPDAIDAVRRWYAERGLPARINAPLPLARAVDVALDGRGWDRSPPVLVQTARLADLAADTPADGPPVRLDPTPTPEWLAVAAARKGGLPPEGYQLLTGPERVRFATVYGDDEPIATARGAVVSGFLHLSLVEVAEPARRRGLAGLLTRTLAGWAARDGAHTALLQVEDHNHAAQALYARLGFTTHHSYVTRTLDETRAGSAPEPDDPTGAVSA</sequence>
<feature type="domain" description="N-acetyltransferase" evidence="2">
    <location>
        <begin position="181"/>
        <end position="319"/>
    </location>
</feature>
<dbReference type="InterPro" id="IPR000182">
    <property type="entry name" value="GNAT_dom"/>
</dbReference>
<evidence type="ECO:0000313" key="3">
    <source>
        <dbReference type="EMBL" id="GIH12708.1"/>
    </source>
</evidence>
<dbReference type="InterPro" id="IPR056935">
    <property type="entry name" value="Rv0428c-like_C"/>
</dbReference>
<dbReference type="Pfam" id="PF24553">
    <property type="entry name" value="Rv0428c_C"/>
    <property type="match status" value="1"/>
</dbReference>
<comment type="caution">
    <text evidence="3">The sequence shown here is derived from an EMBL/GenBank/DDBJ whole genome shotgun (WGS) entry which is preliminary data.</text>
</comment>
<dbReference type="InterPro" id="IPR016181">
    <property type="entry name" value="Acyl_CoA_acyltransferase"/>
</dbReference>
<dbReference type="EMBL" id="BONZ01000009">
    <property type="protein sequence ID" value="GIH12708.1"/>
    <property type="molecule type" value="Genomic_DNA"/>
</dbReference>
<keyword evidence="4" id="KW-1185">Reference proteome</keyword>
<proteinExistence type="predicted"/>
<gene>
    <name evidence="3" type="ORF">Raf01_08800</name>
</gene>
<dbReference type="GO" id="GO:0016747">
    <property type="term" value="F:acyltransferase activity, transferring groups other than amino-acyl groups"/>
    <property type="evidence" value="ECO:0007669"/>
    <property type="project" value="InterPro"/>
</dbReference>
<dbReference type="CDD" id="cd04301">
    <property type="entry name" value="NAT_SF"/>
    <property type="match status" value="1"/>
</dbReference>
<evidence type="ECO:0000256" key="1">
    <source>
        <dbReference type="SAM" id="MobiDB-lite"/>
    </source>
</evidence>
<accession>A0A8J3QKL7</accession>
<dbReference type="Gene3D" id="3.40.630.30">
    <property type="match status" value="1"/>
</dbReference>
<name>A0A8J3QKL7_9ACTN</name>
<reference evidence="3" key="1">
    <citation type="submission" date="2021-01" db="EMBL/GenBank/DDBJ databases">
        <title>Whole genome shotgun sequence of Rugosimonospora africana NBRC 104875.</title>
        <authorList>
            <person name="Komaki H."/>
            <person name="Tamura T."/>
        </authorList>
    </citation>
    <scope>NUCLEOTIDE SEQUENCE</scope>
    <source>
        <strain evidence="3">NBRC 104875</strain>
    </source>
</reference>
<dbReference type="SUPFAM" id="SSF55729">
    <property type="entry name" value="Acyl-CoA N-acyltransferases (Nat)"/>
    <property type="match status" value="1"/>
</dbReference>
<evidence type="ECO:0000259" key="2">
    <source>
        <dbReference type="PROSITE" id="PS51186"/>
    </source>
</evidence>
<feature type="region of interest" description="Disordered" evidence="1">
    <location>
        <begin position="310"/>
        <end position="329"/>
    </location>
</feature>
<evidence type="ECO:0000313" key="4">
    <source>
        <dbReference type="Proteomes" id="UP000642748"/>
    </source>
</evidence>
<dbReference type="RefSeq" id="WP_203916415.1">
    <property type="nucleotide sequence ID" value="NZ_BONZ01000009.1"/>
</dbReference>
<dbReference type="Proteomes" id="UP000642748">
    <property type="component" value="Unassembled WGS sequence"/>
</dbReference>
<dbReference type="AlphaFoldDB" id="A0A8J3QKL7"/>
<organism evidence="3 4">
    <name type="scientific">Rugosimonospora africana</name>
    <dbReference type="NCBI Taxonomy" id="556532"/>
    <lineage>
        <taxon>Bacteria</taxon>
        <taxon>Bacillati</taxon>
        <taxon>Actinomycetota</taxon>
        <taxon>Actinomycetes</taxon>
        <taxon>Micromonosporales</taxon>
        <taxon>Micromonosporaceae</taxon>
        <taxon>Rugosimonospora</taxon>
    </lineage>
</organism>
<dbReference type="PROSITE" id="PS51186">
    <property type="entry name" value="GNAT"/>
    <property type="match status" value="1"/>
</dbReference>